<reference evidence="7 8" key="1">
    <citation type="submission" date="2020-01" db="EMBL/GenBank/DDBJ databases">
        <title>Genome sequencing of strain KACC 21265.</title>
        <authorList>
            <person name="Heo J."/>
            <person name="Kim S.-J."/>
            <person name="Kim J.-S."/>
            <person name="Hong S.-B."/>
            <person name="Kwon S.-W."/>
        </authorList>
    </citation>
    <scope>NUCLEOTIDE SEQUENCE [LARGE SCALE GENOMIC DNA]</scope>
    <source>
        <strain evidence="7 8">KACC 21265</strain>
    </source>
</reference>
<dbReference type="GO" id="GO:0000976">
    <property type="term" value="F:transcription cis-regulatory region binding"/>
    <property type="evidence" value="ECO:0007669"/>
    <property type="project" value="TreeGrafter"/>
</dbReference>
<dbReference type="InterPro" id="IPR015292">
    <property type="entry name" value="Tscrpt_reg_YbiH_C"/>
</dbReference>
<sequence>MPAPRPPPPSAETVPDTRARLLGCALRLFSELGFARTSTRALAEAAGANLAAIRYYFGDKAGLYRATFEELCIVDASAATSSAPAAGPQPLADWLAGYFAGFTEPLKQGERMRQVLRLHIREMLEPTEQSRTKRERTAALHAHLVGELCRALGLAQADDDVHRLAIAIGGLGLQLVVAHERLETDLPGLFAAPAALDAWRSRLVEFALALVQAERQRRDGAPPHSS</sequence>
<dbReference type="SUPFAM" id="SSF46689">
    <property type="entry name" value="Homeodomain-like"/>
    <property type="match status" value="1"/>
</dbReference>
<feature type="domain" description="HTH tetR-type" evidence="6">
    <location>
        <begin position="15"/>
        <end position="75"/>
    </location>
</feature>
<dbReference type="GO" id="GO:0003700">
    <property type="term" value="F:DNA-binding transcription factor activity"/>
    <property type="evidence" value="ECO:0007669"/>
    <property type="project" value="TreeGrafter"/>
</dbReference>
<dbReference type="KEGG" id="xyk:GT347_14050"/>
<evidence type="ECO:0000256" key="2">
    <source>
        <dbReference type="ARBA" id="ARBA00023015"/>
    </source>
</evidence>
<keyword evidence="3 5" id="KW-0238">DNA-binding</keyword>
<dbReference type="InterPro" id="IPR036271">
    <property type="entry name" value="Tet_transcr_reg_TetR-rel_C_sf"/>
</dbReference>
<evidence type="ECO:0000259" key="6">
    <source>
        <dbReference type="PROSITE" id="PS50977"/>
    </source>
</evidence>
<dbReference type="PROSITE" id="PS50977">
    <property type="entry name" value="HTH_TETR_2"/>
    <property type="match status" value="1"/>
</dbReference>
<dbReference type="InterPro" id="IPR001647">
    <property type="entry name" value="HTH_TetR"/>
</dbReference>
<evidence type="ECO:0000256" key="4">
    <source>
        <dbReference type="ARBA" id="ARBA00023163"/>
    </source>
</evidence>
<evidence type="ECO:0000313" key="8">
    <source>
        <dbReference type="Proteomes" id="UP000464787"/>
    </source>
</evidence>
<organism evidence="7 8">
    <name type="scientific">Xylophilus rhododendri</name>
    <dbReference type="NCBI Taxonomy" id="2697032"/>
    <lineage>
        <taxon>Bacteria</taxon>
        <taxon>Pseudomonadati</taxon>
        <taxon>Pseudomonadota</taxon>
        <taxon>Betaproteobacteria</taxon>
        <taxon>Burkholderiales</taxon>
        <taxon>Xylophilus</taxon>
    </lineage>
</organism>
<feature type="DNA-binding region" description="H-T-H motif" evidence="5">
    <location>
        <begin position="38"/>
        <end position="57"/>
    </location>
</feature>
<dbReference type="Pfam" id="PF00440">
    <property type="entry name" value="TetR_N"/>
    <property type="match status" value="1"/>
</dbReference>
<dbReference type="InterPro" id="IPR023772">
    <property type="entry name" value="DNA-bd_HTH_TetR-type_CS"/>
</dbReference>
<gene>
    <name evidence="7" type="ORF">GT347_14050</name>
</gene>
<dbReference type="SUPFAM" id="SSF48498">
    <property type="entry name" value="Tetracyclin repressor-like, C-terminal domain"/>
    <property type="match status" value="1"/>
</dbReference>
<dbReference type="Proteomes" id="UP000464787">
    <property type="component" value="Chromosome"/>
</dbReference>
<dbReference type="InterPro" id="IPR009057">
    <property type="entry name" value="Homeodomain-like_sf"/>
</dbReference>
<dbReference type="Pfam" id="PF09209">
    <property type="entry name" value="CecR_C"/>
    <property type="match status" value="1"/>
</dbReference>
<dbReference type="PANTHER" id="PTHR30055:SF234">
    <property type="entry name" value="HTH-TYPE TRANSCRIPTIONAL REGULATOR BETI"/>
    <property type="match status" value="1"/>
</dbReference>
<dbReference type="Gene3D" id="1.10.357.10">
    <property type="entry name" value="Tetracycline Repressor, domain 2"/>
    <property type="match status" value="1"/>
</dbReference>
<keyword evidence="4" id="KW-0804">Transcription</keyword>
<dbReference type="Gene3D" id="1.10.10.60">
    <property type="entry name" value="Homeodomain-like"/>
    <property type="match status" value="1"/>
</dbReference>
<dbReference type="AlphaFoldDB" id="A0A857J7M6"/>
<evidence type="ECO:0000256" key="1">
    <source>
        <dbReference type="ARBA" id="ARBA00022491"/>
    </source>
</evidence>
<keyword evidence="8" id="KW-1185">Reference proteome</keyword>
<evidence type="ECO:0000313" key="7">
    <source>
        <dbReference type="EMBL" id="QHI99012.1"/>
    </source>
</evidence>
<keyword evidence="2" id="KW-0805">Transcription regulation</keyword>
<keyword evidence="1" id="KW-0678">Repressor</keyword>
<protein>
    <submittedName>
        <fullName evidence="7">CerR family C-terminal domain-containing protein</fullName>
    </submittedName>
</protein>
<dbReference type="InterPro" id="IPR050109">
    <property type="entry name" value="HTH-type_TetR-like_transc_reg"/>
</dbReference>
<evidence type="ECO:0000256" key="5">
    <source>
        <dbReference type="PROSITE-ProRule" id="PRU00335"/>
    </source>
</evidence>
<proteinExistence type="predicted"/>
<dbReference type="PRINTS" id="PR00455">
    <property type="entry name" value="HTHTETR"/>
</dbReference>
<name>A0A857J7M6_9BURK</name>
<dbReference type="PANTHER" id="PTHR30055">
    <property type="entry name" value="HTH-TYPE TRANSCRIPTIONAL REGULATOR RUTR"/>
    <property type="match status" value="1"/>
</dbReference>
<accession>A0A857J7M6</accession>
<dbReference type="EMBL" id="CP047650">
    <property type="protein sequence ID" value="QHI99012.1"/>
    <property type="molecule type" value="Genomic_DNA"/>
</dbReference>
<evidence type="ECO:0000256" key="3">
    <source>
        <dbReference type="ARBA" id="ARBA00023125"/>
    </source>
</evidence>
<dbReference type="PROSITE" id="PS01081">
    <property type="entry name" value="HTH_TETR_1"/>
    <property type="match status" value="1"/>
</dbReference>